<dbReference type="EMBL" id="CACRTE010000020">
    <property type="protein sequence ID" value="VYT10833.1"/>
    <property type="molecule type" value="Genomic_DNA"/>
</dbReference>
<name>A0A6N2U2E4_CLOIN</name>
<evidence type="ECO:0000313" key="1">
    <source>
        <dbReference type="EMBL" id="VYT10833.1"/>
    </source>
</evidence>
<gene>
    <name evidence="1" type="ORF">CILFYP12_01550</name>
</gene>
<sequence length="61" mass="7591">MIFWKRFYIVRETKRLMPTLPITKTPVSYLYFQIERIDFYRMKYRFILETDAAHGHRITTS</sequence>
<reference evidence="1" key="1">
    <citation type="submission" date="2019-11" db="EMBL/GenBank/DDBJ databases">
        <authorList>
            <person name="Feng L."/>
        </authorList>
    </citation>
    <scope>NUCLEOTIDE SEQUENCE</scope>
    <source>
        <strain evidence="1">CinnocuumLFYP12</strain>
    </source>
</reference>
<dbReference type="AlphaFoldDB" id="A0A6N2U2E4"/>
<organism evidence="1">
    <name type="scientific">Clostridium innocuum</name>
    <dbReference type="NCBI Taxonomy" id="1522"/>
    <lineage>
        <taxon>Bacteria</taxon>
        <taxon>Bacillati</taxon>
        <taxon>Bacillota</taxon>
        <taxon>Clostridia</taxon>
        <taxon>Eubacteriales</taxon>
        <taxon>Clostridiaceae</taxon>
        <taxon>Clostridium</taxon>
    </lineage>
</organism>
<proteinExistence type="predicted"/>
<dbReference type="RefSeq" id="WP_021420976.1">
    <property type="nucleotide sequence ID" value="NZ_CACRTE010000020.1"/>
</dbReference>
<protein>
    <submittedName>
        <fullName evidence="1">Uncharacterized protein</fullName>
    </submittedName>
</protein>
<accession>A0A6N2U2E4</accession>